<keyword evidence="2" id="KW-0813">Transport</keyword>
<dbReference type="RefSeq" id="WP_205122091.1">
    <property type="nucleotide sequence ID" value="NZ_JAFBCM010000001.1"/>
</dbReference>
<organism evidence="9 10">
    <name type="scientific">Tenggerimyces flavus</name>
    <dbReference type="NCBI Taxonomy" id="1708749"/>
    <lineage>
        <taxon>Bacteria</taxon>
        <taxon>Bacillati</taxon>
        <taxon>Actinomycetota</taxon>
        <taxon>Actinomycetes</taxon>
        <taxon>Propionibacteriales</taxon>
        <taxon>Nocardioidaceae</taxon>
        <taxon>Tenggerimyces</taxon>
    </lineage>
</organism>
<evidence type="ECO:0000256" key="2">
    <source>
        <dbReference type="ARBA" id="ARBA00022448"/>
    </source>
</evidence>
<keyword evidence="4 7" id="KW-0812">Transmembrane</keyword>
<dbReference type="Gene3D" id="1.20.1250.20">
    <property type="entry name" value="MFS general substrate transporter like domains"/>
    <property type="match status" value="1"/>
</dbReference>
<evidence type="ECO:0000256" key="7">
    <source>
        <dbReference type="SAM" id="Phobius"/>
    </source>
</evidence>
<feature type="transmembrane region" description="Helical" evidence="7">
    <location>
        <begin position="378"/>
        <end position="397"/>
    </location>
</feature>
<feature type="domain" description="Major facilitator superfamily (MFS) profile" evidence="8">
    <location>
        <begin position="12"/>
        <end position="403"/>
    </location>
</feature>
<dbReference type="PANTHER" id="PTHR23513">
    <property type="entry name" value="INTEGRAL MEMBRANE EFFLUX PROTEIN-RELATED"/>
    <property type="match status" value="1"/>
</dbReference>
<feature type="transmembrane region" description="Helical" evidence="7">
    <location>
        <begin position="145"/>
        <end position="168"/>
    </location>
</feature>
<evidence type="ECO:0000259" key="8">
    <source>
        <dbReference type="PROSITE" id="PS50850"/>
    </source>
</evidence>
<evidence type="ECO:0000256" key="3">
    <source>
        <dbReference type="ARBA" id="ARBA00022475"/>
    </source>
</evidence>
<protein>
    <submittedName>
        <fullName evidence="9">MFS transporter</fullName>
    </submittedName>
</protein>
<evidence type="ECO:0000313" key="10">
    <source>
        <dbReference type="Proteomes" id="UP001595699"/>
    </source>
</evidence>
<gene>
    <name evidence="9" type="ORF">ACFOUW_01640</name>
</gene>
<dbReference type="PROSITE" id="PS50850">
    <property type="entry name" value="MFS"/>
    <property type="match status" value="1"/>
</dbReference>
<keyword evidence="10" id="KW-1185">Reference proteome</keyword>
<keyword evidence="5 7" id="KW-1133">Transmembrane helix</keyword>
<dbReference type="CDD" id="cd06173">
    <property type="entry name" value="MFS_MefA_like"/>
    <property type="match status" value="1"/>
</dbReference>
<reference evidence="10" key="1">
    <citation type="journal article" date="2019" name="Int. J. Syst. Evol. Microbiol.">
        <title>The Global Catalogue of Microorganisms (GCM) 10K type strain sequencing project: providing services to taxonomists for standard genome sequencing and annotation.</title>
        <authorList>
            <consortium name="The Broad Institute Genomics Platform"/>
            <consortium name="The Broad Institute Genome Sequencing Center for Infectious Disease"/>
            <person name="Wu L."/>
            <person name="Ma J."/>
        </authorList>
    </citation>
    <scope>NUCLEOTIDE SEQUENCE [LARGE SCALE GENOMIC DNA]</scope>
    <source>
        <strain evidence="10">CGMCC 4.7241</strain>
    </source>
</reference>
<evidence type="ECO:0000256" key="4">
    <source>
        <dbReference type="ARBA" id="ARBA00022692"/>
    </source>
</evidence>
<dbReference type="EMBL" id="JBHRZH010000001">
    <property type="protein sequence ID" value="MFC3759529.1"/>
    <property type="molecule type" value="Genomic_DNA"/>
</dbReference>
<comment type="subcellular location">
    <subcellularLocation>
        <location evidence="1">Cell membrane</location>
        <topology evidence="1">Multi-pass membrane protein</topology>
    </subcellularLocation>
</comment>
<sequence length="415" mass="42666">MSGSMPLRGNAVFRRFMVARAVSWAGSAVTLVALPMLLYQRTGSPALTALLTTLEALPYLLFGLLAGALADRWSRRRIMVVTSVVDALVLLTVPLASAFGVLSTPQLLVVAVLTATMAVFFDAASFGALPTIVPRAQLPQAQSASTAVSTVISLAGPALGGGLAAVAGAAEAMTVNAVTFALAAVVLARLPLASVRAVSALRKSTVRADIMEGLRFIARHRLVRSLTLLGIGNSVTSGAVIGLLVVVCVERLGLPSDSSQIGLFYAVSGFGALLATVALPLLAKRLPVGWTTLFGLGANWLLLVAWTSSAAVVPALVAIGLWQLTNTLVIINGITVRMQVTPDALQGRVNTTARMIAWGGQPLGAALGGVLAEAFGVRVALLVMGCGVLVSFVAGFATPLRERSLTVEEPTAAAA</sequence>
<feature type="transmembrane region" description="Helical" evidence="7">
    <location>
        <begin position="21"/>
        <end position="40"/>
    </location>
</feature>
<feature type="transmembrane region" description="Helical" evidence="7">
    <location>
        <begin position="46"/>
        <end position="66"/>
    </location>
</feature>
<evidence type="ECO:0000256" key="1">
    <source>
        <dbReference type="ARBA" id="ARBA00004651"/>
    </source>
</evidence>
<feature type="transmembrane region" description="Helical" evidence="7">
    <location>
        <begin position="261"/>
        <end position="281"/>
    </location>
</feature>
<dbReference type="InterPro" id="IPR020846">
    <property type="entry name" value="MFS_dom"/>
</dbReference>
<evidence type="ECO:0000256" key="6">
    <source>
        <dbReference type="ARBA" id="ARBA00023136"/>
    </source>
</evidence>
<dbReference type="Pfam" id="PF05977">
    <property type="entry name" value="MFS_3"/>
    <property type="match status" value="1"/>
</dbReference>
<accession>A0ABV7Y411</accession>
<feature type="transmembrane region" description="Helical" evidence="7">
    <location>
        <begin position="78"/>
        <end position="102"/>
    </location>
</feature>
<dbReference type="PANTHER" id="PTHR23513:SF6">
    <property type="entry name" value="MAJOR FACILITATOR SUPERFAMILY ASSOCIATED DOMAIN-CONTAINING PROTEIN"/>
    <property type="match status" value="1"/>
</dbReference>
<keyword evidence="6 7" id="KW-0472">Membrane</keyword>
<feature type="transmembrane region" description="Helical" evidence="7">
    <location>
        <begin position="222"/>
        <end position="249"/>
    </location>
</feature>
<evidence type="ECO:0000313" key="9">
    <source>
        <dbReference type="EMBL" id="MFC3759529.1"/>
    </source>
</evidence>
<feature type="transmembrane region" description="Helical" evidence="7">
    <location>
        <begin position="180"/>
        <end position="201"/>
    </location>
</feature>
<name>A0ABV7Y411_9ACTN</name>
<dbReference type="Proteomes" id="UP001595699">
    <property type="component" value="Unassembled WGS sequence"/>
</dbReference>
<proteinExistence type="predicted"/>
<dbReference type="SUPFAM" id="SSF103473">
    <property type="entry name" value="MFS general substrate transporter"/>
    <property type="match status" value="1"/>
</dbReference>
<dbReference type="InterPro" id="IPR010290">
    <property type="entry name" value="TM_effector"/>
</dbReference>
<dbReference type="InterPro" id="IPR036259">
    <property type="entry name" value="MFS_trans_sf"/>
</dbReference>
<feature type="transmembrane region" description="Helical" evidence="7">
    <location>
        <begin position="108"/>
        <end position="133"/>
    </location>
</feature>
<comment type="caution">
    <text evidence="9">The sequence shown here is derived from an EMBL/GenBank/DDBJ whole genome shotgun (WGS) entry which is preliminary data.</text>
</comment>
<keyword evidence="3" id="KW-1003">Cell membrane</keyword>
<evidence type="ECO:0000256" key="5">
    <source>
        <dbReference type="ARBA" id="ARBA00022989"/>
    </source>
</evidence>